<keyword evidence="2" id="KW-0413">Isomerase</keyword>
<dbReference type="InterPro" id="IPR050312">
    <property type="entry name" value="IolE/XylAMocC-like"/>
</dbReference>
<feature type="domain" description="Xylose isomerase-like TIM barrel" evidence="1">
    <location>
        <begin position="19"/>
        <end position="237"/>
    </location>
</feature>
<dbReference type="OrthoDB" id="110795at2"/>
<dbReference type="InterPro" id="IPR036237">
    <property type="entry name" value="Xyl_isomerase-like_sf"/>
</dbReference>
<dbReference type="GO" id="GO:0016853">
    <property type="term" value="F:isomerase activity"/>
    <property type="evidence" value="ECO:0007669"/>
    <property type="project" value="UniProtKB-KW"/>
</dbReference>
<dbReference type="RefSeq" id="WP_025727460.1">
    <property type="nucleotide sequence ID" value="NZ_JAAIWK010000001.1"/>
</dbReference>
<accession>A0A6M0P225</accession>
<dbReference type="PANTHER" id="PTHR12110">
    <property type="entry name" value="HYDROXYPYRUVATE ISOMERASE"/>
    <property type="match status" value="1"/>
</dbReference>
<dbReference type="Proteomes" id="UP000476934">
    <property type="component" value="Unassembled WGS sequence"/>
</dbReference>
<dbReference type="Gene3D" id="3.20.20.150">
    <property type="entry name" value="Divalent-metal-dependent TIM barrel enzymes"/>
    <property type="match status" value="1"/>
</dbReference>
<dbReference type="InterPro" id="IPR013022">
    <property type="entry name" value="Xyl_isomerase-like_TIM-brl"/>
</dbReference>
<keyword evidence="3" id="KW-1185">Reference proteome</keyword>
<proteinExistence type="predicted"/>
<dbReference type="Pfam" id="PF01261">
    <property type="entry name" value="AP_endonuc_2"/>
    <property type="match status" value="1"/>
</dbReference>
<organism evidence="2 3">
    <name type="scientific">Heyndrickxia ginsengihumi</name>
    <dbReference type="NCBI Taxonomy" id="363870"/>
    <lineage>
        <taxon>Bacteria</taxon>
        <taxon>Bacillati</taxon>
        <taxon>Bacillota</taxon>
        <taxon>Bacilli</taxon>
        <taxon>Bacillales</taxon>
        <taxon>Bacillaceae</taxon>
        <taxon>Heyndrickxia</taxon>
    </lineage>
</organism>
<evidence type="ECO:0000313" key="2">
    <source>
        <dbReference type="EMBL" id="NEY18457.1"/>
    </source>
</evidence>
<comment type="caution">
    <text evidence="2">The sequence shown here is derived from an EMBL/GenBank/DDBJ whole genome shotgun (WGS) entry which is preliminary data.</text>
</comment>
<name>A0A6M0P225_9BACI</name>
<gene>
    <name evidence="2" type="ORF">G4D61_00555</name>
</gene>
<evidence type="ECO:0000313" key="3">
    <source>
        <dbReference type="Proteomes" id="UP000476934"/>
    </source>
</evidence>
<dbReference type="AlphaFoldDB" id="A0A6M0P225"/>
<dbReference type="SUPFAM" id="SSF51658">
    <property type="entry name" value="Xylose isomerase-like"/>
    <property type="match status" value="1"/>
</dbReference>
<evidence type="ECO:0000259" key="1">
    <source>
        <dbReference type="Pfam" id="PF01261"/>
    </source>
</evidence>
<dbReference type="EMBL" id="JAAIWK010000001">
    <property type="protein sequence ID" value="NEY18457.1"/>
    <property type="molecule type" value="Genomic_DNA"/>
</dbReference>
<sequence length="255" mass="29397">MKQWLSIWSLGQKRSLKEFEEIKEAGFEGVEIWAEHLRAVEYLNFAAYHELEIGLHLPFHDLNVATPDPIIEDRMFSIMFEWIERLAEYGGHHATLHGGYAWASEDREETIIRVKERISLLRKKAKQNNVELLLENLIPDSLNYCHYIASNVHEWLDLIHDTNVKACLDIGHLAVMGEDPEETICKLGNDLAAIHLSDNDCLSDLHLLPGDGKNVSKSLLNLLHHFSGPIIYEINPYKYTLKDIVEYITMKEKVL</sequence>
<reference evidence="2 3" key="1">
    <citation type="submission" date="2020-02" db="EMBL/GenBank/DDBJ databases">
        <authorList>
            <person name="Feng H."/>
        </authorList>
    </citation>
    <scope>NUCLEOTIDE SEQUENCE [LARGE SCALE GENOMIC DNA]</scope>
    <source>
        <strain evidence="2 3">Gsoil 114</strain>
    </source>
</reference>
<protein>
    <submittedName>
        <fullName evidence="2">Sugar phosphate isomerase/epimerase</fullName>
    </submittedName>
</protein>
<reference evidence="2 3" key="2">
    <citation type="submission" date="2020-03" db="EMBL/GenBank/DDBJ databases">
        <title>Bacillus aquiflavi sp. nov., isolated from yellow water of strong flavor Chinese baijiu in Yibin region of China.</title>
        <authorList>
            <person name="Xie J."/>
        </authorList>
    </citation>
    <scope>NUCLEOTIDE SEQUENCE [LARGE SCALE GENOMIC DNA]</scope>
    <source>
        <strain evidence="2 3">Gsoil 114</strain>
    </source>
</reference>